<dbReference type="EMBL" id="FZQB01000035">
    <property type="protein sequence ID" value="SNT76887.1"/>
    <property type="molecule type" value="Genomic_DNA"/>
</dbReference>
<dbReference type="InterPro" id="IPR029063">
    <property type="entry name" value="SAM-dependent_MTases_sf"/>
</dbReference>
<dbReference type="SUPFAM" id="SSF53335">
    <property type="entry name" value="S-adenosyl-L-methionine-dependent methyltransferases"/>
    <property type="match status" value="1"/>
</dbReference>
<evidence type="ECO:0008006" key="3">
    <source>
        <dbReference type="Google" id="ProtNLM"/>
    </source>
</evidence>
<dbReference type="OrthoDB" id="7445868at2"/>
<gene>
    <name evidence="1" type="ORF">SAMN05444959_1355</name>
</gene>
<name>A0A239Q4L9_9RHOB</name>
<keyword evidence="2" id="KW-1185">Reference proteome</keyword>
<dbReference type="Proteomes" id="UP000198307">
    <property type="component" value="Unassembled WGS sequence"/>
</dbReference>
<dbReference type="Gene3D" id="3.40.50.150">
    <property type="entry name" value="Vaccinia Virus protein VP39"/>
    <property type="match status" value="1"/>
</dbReference>
<organism evidence="1 2">
    <name type="scientific">Paracoccus seriniphilus</name>
    <dbReference type="NCBI Taxonomy" id="184748"/>
    <lineage>
        <taxon>Bacteria</taxon>
        <taxon>Pseudomonadati</taxon>
        <taxon>Pseudomonadota</taxon>
        <taxon>Alphaproteobacteria</taxon>
        <taxon>Rhodobacterales</taxon>
        <taxon>Paracoccaceae</taxon>
        <taxon>Paracoccus</taxon>
    </lineage>
</organism>
<dbReference type="RefSeq" id="WP_089346162.1">
    <property type="nucleotide sequence ID" value="NZ_CP067130.1"/>
</dbReference>
<proteinExistence type="predicted"/>
<dbReference type="AlphaFoldDB" id="A0A239Q4L9"/>
<reference evidence="1 2" key="1">
    <citation type="submission" date="2017-07" db="EMBL/GenBank/DDBJ databases">
        <authorList>
            <person name="Sun Z.S."/>
            <person name="Albrecht U."/>
            <person name="Echele G."/>
            <person name="Lee C.C."/>
        </authorList>
    </citation>
    <scope>NUCLEOTIDE SEQUENCE [LARGE SCALE GENOMIC DNA]</scope>
    <source>
        <strain evidence="1 2">DSM 14827</strain>
    </source>
</reference>
<evidence type="ECO:0000313" key="2">
    <source>
        <dbReference type="Proteomes" id="UP000198307"/>
    </source>
</evidence>
<sequence length="220" mass="25054">MSRTSLNRYGKIDDPIAPYMSPDEVAYLNVEYEKAEVILEYGSGGSTRIASKMLGKHVFSVESDLEWAKALQAEIDASNPVSPVTVYHSDIGEVGAWGRPLHEADWRKYQRYPLAIWDQPNFLHPDLILIDGRMRSACLMYAMMRIEKPVTVLFDDYGARTLYSQVERIIKPVRIINTMAHFELVPDSIPKKDLGFAISRFFLGSFHGQGDEFYEADIIL</sequence>
<evidence type="ECO:0000313" key="1">
    <source>
        <dbReference type="EMBL" id="SNT76887.1"/>
    </source>
</evidence>
<protein>
    <recommendedName>
        <fullName evidence="3">Methyltransferase domain-containing protein</fullName>
    </recommendedName>
</protein>
<accession>A0A239Q4L9</accession>